<comment type="catalytic activity">
    <reaction evidence="7">
        <text>Endonucleolytic cleavage of RNA, removing 5'-extranucleotides from tRNA precursor.</text>
        <dbReference type="EC" id="3.1.26.5"/>
    </reaction>
</comment>
<organism evidence="9 10">
    <name type="scientific">Candidatus Aphodocola excrementigallinarum</name>
    <dbReference type="NCBI Taxonomy" id="2840670"/>
    <lineage>
        <taxon>Bacteria</taxon>
        <taxon>Bacillati</taxon>
        <taxon>Bacillota</taxon>
        <taxon>Bacilli</taxon>
        <taxon>Candidatus Aphodocola</taxon>
    </lineage>
</organism>
<evidence type="ECO:0000256" key="4">
    <source>
        <dbReference type="ARBA" id="ARBA00022759"/>
    </source>
</evidence>
<evidence type="ECO:0000256" key="5">
    <source>
        <dbReference type="ARBA" id="ARBA00022801"/>
    </source>
</evidence>
<dbReference type="SUPFAM" id="SSF54211">
    <property type="entry name" value="Ribosomal protein S5 domain 2-like"/>
    <property type="match status" value="1"/>
</dbReference>
<evidence type="ECO:0000256" key="8">
    <source>
        <dbReference type="NCBIfam" id="TIGR00188"/>
    </source>
</evidence>
<dbReference type="EMBL" id="DVMT01000015">
    <property type="protein sequence ID" value="HIU39975.1"/>
    <property type="molecule type" value="Genomic_DNA"/>
</dbReference>
<dbReference type="PANTHER" id="PTHR33992:SF1">
    <property type="entry name" value="RIBONUCLEASE P PROTEIN COMPONENT"/>
    <property type="match status" value="1"/>
</dbReference>
<dbReference type="AlphaFoldDB" id="A0A9D1IN14"/>
<name>A0A9D1IN14_9FIRM</name>
<dbReference type="GO" id="GO:0000049">
    <property type="term" value="F:tRNA binding"/>
    <property type="evidence" value="ECO:0007669"/>
    <property type="project" value="UniProtKB-UniRule"/>
</dbReference>
<dbReference type="HAMAP" id="MF_00227">
    <property type="entry name" value="RNase_P"/>
    <property type="match status" value="1"/>
</dbReference>
<evidence type="ECO:0000256" key="2">
    <source>
        <dbReference type="ARBA" id="ARBA00022694"/>
    </source>
</evidence>
<dbReference type="InterPro" id="IPR000100">
    <property type="entry name" value="RNase_P"/>
</dbReference>
<keyword evidence="6 7" id="KW-0694">RNA-binding</keyword>
<comment type="function">
    <text evidence="1 7">RNaseP catalyzes the removal of the 5'-leader sequence from pre-tRNA to produce the mature 5'-terminus. It can also cleave other RNA substrates such as 4.5S RNA. The protein component plays an auxiliary but essential role in vivo by binding to the 5'-leader sequence and broadening the substrate specificity of the ribozyme.</text>
</comment>
<keyword evidence="5 7" id="KW-0378">Hydrolase</keyword>
<dbReference type="Pfam" id="PF00825">
    <property type="entry name" value="Ribonuclease_P"/>
    <property type="match status" value="1"/>
</dbReference>
<dbReference type="PROSITE" id="PS00648">
    <property type="entry name" value="RIBONUCLEASE_P"/>
    <property type="match status" value="1"/>
</dbReference>
<comment type="subunit">
    <text evidence="7">Consists of a catalytic RNA component (M1 or rnpB) and a protein subunit.</text>
</comment>
<evidence type="ECO:0000256" key="7">
    <source>
        <dbReference type="HAMAP-Rule" id="MF_00227"/>
    </source>
</evidence>
<keyword evidence="3 7" id="KW-0540">Nuclease</keyword>
<dbReference type="EC" id="3.1.26.5" evidence="7 8"/>
<dbReference type="GO" id="GO:0004526">
    <property type="term" value="F:ribonuclease P activity"/>
    <property type="evidence" value="ECO:0007669"/>
    <property type="project" value="UniProtKB-UniRule"/>
</dbReference>
<evidence type="ECO:0000256" key="3">
    <source>
        <dbReference type="ARBA" id="ARBA00022722"/>
    </source>
</evidence>
<evidence type="ECO:0000313" key="10">
    <source>
        <dbReference type="Proteomes" id="UP000824074"/>
    </source>
</evidence>
<keyword evidence="2 7" id="KW-0819">tRNA processing</keyword>
<evidence type="ECO:0000256" key="6">
    <source>
        <dbReference type="ARBA" id="ARBA00022884"/>
    </source>
</evidence>
<dbReference type="NCBIfam" id="TIGR00188">
    <property type="entry name" value="rnpA"/>
    <property type="match status" value="1"/>
</dbReference>
<keyword evidence="4 7" id="KW-0255">Endonuclease</keyword>
<dbReference type="GO" id="GO:0001682">
    <property type="term" value="P:tRNA 5'-leader removal"/>
    <property type="evidence" value="ECO:0007669"/>
    <property type="project" value="UniProtKB-UniRule"/>
</dbReference>
<dbReference type="GO" id="GO:0030677">
    <property type="term" value="C:ribonuclease P complex"/>
    <property type="evidence" value="ECO:0007669"/>
    <property type="project" value="TreeGrafter"/>
</dbReference>
<protein>
    <recommendedName>
        <fullName evidence="7 8">Ribonuclease P protein component</fullName>
        <shortName evidence="7">RNase P protein</shortName>
        <shortName evidence="7">RNaseP protein</shortName>
        <ecNumber evidence="7 8">3.1.26.5</ecNumber>
    </recommendedName>
    <alternativeName>
        <fullName evidence="7">Protein C5</fullName>
    </alternativeName>
</protein>
<proteinExistence type="inferred from homology"/>
<evidence type="ECO:0000256" key="1">
    <source>
        <dbReference type="ARBA" id="ARBA00002663"/>
    </source>
</evidence>
<dbReference type="Proteomes" id="UP000824074">
    <property type="component" value="Unassembled WGS sequence"/>
</dbReference>
<reference evidence="9" key="1">
    <citation type="submission" date="2020-10" db="EMBL/GenBank/DDBJ databases">
        <authorList>
            <person name="Gilroy R."/>
        </authorList>
    </citation>
    <scope>NUCLEOTIDE SEQUENCE</scope>
    <source>
        <strain evidence="9">CHK193-30670</strain>
    </source>
</reference>
<evidence type="ECO:0000313" key="9">
    <source>
        <dbReference type="EMBL" id="HIU39975.1"/>
    </source>
</evidence>
<dbReference type="InterPro" id="IPR020539">
    <property type="entry name" value="RNase_P_CS"/>
</dbReference>
<dbReference type="GO" id="GO:0042781">
    <property type="term" value="F:3'-tRNA processing endoribonuclease activity"/>
    <property type="evidence" value="ECO:0007669"/>
    <property type="project" value="TreeGrafter"/>
</dbReference>
<reference evidence="9" key="2">
    <citation type="journal article" date="2021" name="PeerJ">
        <title>Extensive microbial diversity within the chicken gut microbiome revealed by metagenomics and culture.</title>
        <authorList>
            <person name="Gilroy R."/>
            <person name="Ravi A."/>
            <person name="Getino M."/>
            <person name="Pursley I."/>
            <person name="Horton D.L."/>
            <person name="Alikhan N.F."/>
            <person name="Baker D."/>
            <person name="Gharbi K."/>
            <person name="Hall N."/>
            <person name="Watson M."/>
            <person name="Adriaenssens E.M."/>
            <person name="Foster-Nyarko E."/>
            <person name="Jarju S."/>
            <person name="Secka A."/>
            <person name="Antonio M."/>
            <person name="Oren A."/>
            <person name="Chaudhuri R.R."/>
            <person name="La Ragione R."/>
            <person name="Hildebrand F."/>
            <person name="Pallen M.J."/>
        </authorList>
    </citation>
    <scope>NUCLEOTIDE SEQUENCE</scope>
    <source>
        <strain evidence="9">CHK193-30670</strain>
    </source>
</reference>
<dbReference type="InterPro" id="IPR020568">
    <property type="entry name" value="Ribosomal_Su5_D2-typ_SF"/>
</dbReference>
<dbReference type="Gene3D" id="3.30.230.10">
    <property type="match status" value="1"/>
</dbReference>
<comment type="similarity">
    <text evidence="7">Belongs to the RnpA family.</text>
</comment>
<gene>
    <name evidence="7 9" type="primary">rnpA</name>
    <name evidence="9" type="ORF">IAB68_01555</name>
</gene>
<dbReference type="PANTHER" id="PTHR33992">
    <property type="entry name" value="RIBONUCLEASE P PROTEIN COMPONENT"/>
    <property type="match status" value="1"/>
</dbReference>
<sequence length="109" mass="13047">MKKRNIVKEKKDFDIIFKLRNQTSSKFYYIYIKDNDLNKFRFGICVSKKLGNAVTRNKLKRRVKDIIDKSKLHFESKDYIIVLKKSAKSAKYLELKEDLISVLKKIIDR</sequence>
<accession>A0A9D1IN14</accession>
<comment type="caution">
    <text evidence="9">The sequence shown here is derived from an EMBL/GenBank/DDBJ whole genome shotgun (WGS) entry which is preliminary data.</text>
</comment>
<dbReference type="InterPro" id="IPR014721">
    <property type="entry name" value="Ribsml_uS5_D2-typ_fold_subgr"/>
</dbReference>